<keyword evidence="6 9" id="KW-1133">Transmembrane helix</keyword>
<evidence type="ECO:0000256" key="8">
    <source>
        <dbReference type="ARBA" id="ARBA00031072"/>
    </source>
</evidence>
<organism evidence="10 11">
    <name type="scientific">Brachionus calyciflorus</name>
    <dbReference type="NCBI Taxonomy" id="104777"/>
    <lineage>
        <taxon>Eukaryota</taxon>
        <taxon>Metazoa</taxon>
        <taxon>Spiralia</taxon>
        <taxon>Gnathifera</taxon>
        <taxon>Rotifera</taxon>
        <taxon>Eurotatoria</taxon>
        <taxon>Monogononta</taxon>
        <taxon>Pseudotrocha</taxon>
        <taxon>Ploima</taxon>
        <taxon>Brachionidae</taxon>
        <taxon>Brachionus</taxon>
    </lineage>
</organism>
<evidence type="ECO:0000256" key="4">
    <source>
        <dbReference type="ARBA" id="ARBA00022692"/>
    </source>
</evidence>
<dbReference type="Pfam" id="PF07019">
    <property type="entry name" value="EMC6"/>
    <property type="match status" value="1"/>
</dbReference>
<evidence type="ECO:0000313" key="10">
    <source>
        <dbReference type="EMBL" id="CAF0709340.1"/>
    </source>
</evidence>
<keyword evidence="11" id="KW-1185">Reference proteome</keyword>
<dbReference type="GO" id="GO:0034975">
    <property type="term" value="P:protein folding in endoplasmic reticulum"/>
    <property type="evidence" value="ECO:0007669"/>
    <property type="project" value="TreeGrafter"/>
</dbReference>
<comment type="similarity">
    <text evidence="2">Belongs to the EMC6 family.</text>
</comment>
<dbReference type="OrthoDB" id="16510at2759"/>
<gene>
    <name evidence="10" type="ORF">OXX778_LOCUS784</name>
</gene>
<dbReference type="InterPro" id="IPR029008">
    <property type="entry name" value="EMC6-like"/>
</dbReference>
<evidence type="ECO:0000256" key="5">
    <source>
        <dbReference type="ARBA" id="ARBA00022824"/>
    </source>
</evidence>
<evidence type="ECO:0000256" key="3">
    <source>
        <dbReference type="ARBA" id="ARBA00020827"/>
    </source>
</evidence>
<comment type="subcellular location">
    <subcellularLocation>
        <location evidence="1">Endoplasmic reticulum membrane</location>
        <topology evidence="1">Multi-pass membrane protein</topology>
    </subcellularLocation>
</comment>
<dbReference type="AlphaFoldDB" id="A0A813LXL1"/>
<proteinExistence type="inferred from homology"/>
<keyword evidence="4 9" id="KW-0812">Transmembrane</keyword>
<dbReference type="EMBL" id="CAJNOC010000043">
    <property type="protein sequence ID" value="CAF0709340.1"/>
    <property type="molecule type" value="Genomic_DNA"/>
</dbReference>
<dbReference type="Proteomes" id="UP000663879">
    <property type="component" value="Unassembled WGS sequence"/>
</dbReference>
<name>A0A813LXL1_9BILA</name>
<dbReference type="PANTHER" id="PTHR20994">
    <property type="entry name" value="ER MEMBRANE PROTEIN COMPLEX SUBUNIT 6"/>
    <property type="match status" value="1"/>
</dbReference>
<evidence type="ECO:0000256" key="6">
    <source>
        <dbReference type="ARBA" id="ARBA00022989"/>
    </source>
</evidence>
<evidence type="ECO:0000256" key="9">
    <source>
        <dbReference type="SAM" id="Phobius"/>
    </source>
</evidence>
<evidence type="ECO:0000313" key="11">
    <source>
        <dbReference type="Proteomes" id="UP000663879"/>
    </source>
</evidence>
<feature type="transmembrane region" description="Helical" evidence="9">
    <location>
        <begin position="83"/>
        <end position="107"/>
    </location>
</feature>
<dbReference type="GO" id="GO:0072546">
    <property type="term" value="C:EMC complex"/>
    <property type="evidence" value="ECO:0007669"/>
    <property type="project" value="InterPro"/>
</dbReference>
<accession>A0A813LXL1</accession>
<reference evidence="10" key="1">
    <citation type="submission" date="2021-02" db="EMBL/GenBank/DDBJ databases">
        <authorList>
            <person name="Nowell W R."/>
        </authorList>
    </citation>
    <scope>NUCLEOTIDE SEQUENCE</scope>
    <source>
        <strain evidence="10">Ploen Becks lab</strain>
    </source>
</reference>
<keyword evidence="5" id="KW-0256">Endoplasmic reticulum</keyword>
<protein>
    <recommendedName>
        <fullName evidence="3">ER membrane protein complex subunit 6</fullName>
    </recommendedName>
    <alternativeName>
        <fullName evidence="8">Transmembrane protein 93</fullName>
    </alternativeName>
</protein>
<evidence type="ECO:0000256" key="7">
    <source>
        <dbReference type="ARBA" id="ARBA00023136"/>
    </source>
</evidence>
<dbReference type="GO" id="GO:0000045">
    <property type="term" value="P:autophagosome assembly"/>
    <property type="evidence" value="ECO:0007669"/>
    <property type="project" value="TreeGrafter"/>
</dbReference>
<sequence length="110" mass="12489">MPSNVSKKDDFIPLSESAVRYNHFLLDYCQTSFSALSGCTAGILGLTGLYGFLFYFVVSIMTSLFMAIYLGNNTSKYFLSTQTLFTSTIWSGLQTYLLFWTFLYGMVHVY</sequence>
<dbReference type="InterPro" id="IPR008504">
    <property type="entry name" value="Emc6"/>
</dbReference>
<dbReference type="PANTHER" id="PTHR20994:SF0">
    <property type="entry name" value="ER MEMBRANE PROTEIN COMPLEX SUBUNIT 6"/>
    <property type="match status" value="1"/>
</dbReference>
<comment type="caution">
    <text evidence="10">The sequence shown here is derived from an EMBL/GenBank/DDBJ whole genome shotgun (WGS) entry which is preliminary data.</text>
</comment>
<evidence type="ECO:0000256" key="2">
    <source>
        <dbReference type="ARBA" id="ARBA00009436"/>
    </source>
</evidence>
<evidence type="ECO:0000256" key="1">
    <source>
        <dbReference type="ARBA" id="ARBA00004477"/>
    </source>
</evidence>
<feature type="transmembrane region" description="Helical" evidence="9">
    <location>
        <begin position="52"/>
        <end position="71"/>
    </location>
</feature>
<keyword evidence="7 9" id="KW-0472">Membrane</keyword>